<dbReference type="Proteomes" id="UP001205740">
    <property type="component" value="Unassembled WGS sequence"/>
</dbReference>
<evidence type="ECO:0000313" key="2">
    <source>
        <dbReference type="Proteomes" id="UP001205740"/>
    </source>
</evidence>
<keyword evidence="2" id="KW-1185">Reference proteome</keyword>
<dbReference type="SUPFAM" id="SSF54862">
    <property type="entry name" value="4Fe-4S ferredoxins"/>
    <property type="match status" value="1"/>
</dbReference>
<evidence type="ECO:0000313" key="1">
    <source>
        <dbReference type="EMBL" id="MCP2160168.1"/>
    </source>
</evidence>
<dbReference type="EMBL" id="JAMTCG010000002">
    <property type="protein sequence ID" value="MCP2160168.1"/>
    <property type="molecule type" value="Genomic_DNA"/>
</dbReference>
<dbReference type="Pfam" id="PF13459">
    <property type="entry name" value="Fer4_15"/>
    <property type="match status" value="1"/>
</dbReference>
<accession>A0ABT1GYU8</accession>
<dbReference type="Gene3D" id="3.30.70.20">
    <property type="match status" value="1"/>
</dbReference>
<name>A0ABT1GYU8_9NOCA</name>
<sequence>MTRAGRVAVHIDFTRCDGRGLCAELLPATLARDPWGYPIAVADPRATVQREPEVAASDVGRVARAVRACPRSALSVVEAVDPARG</sequence>
<reference evidence="1 2" key="1">
    <citation type="submission" date="2022-06" db="EMBL/GenBank/DDBJ databases">
        <title>Genomic Encyclopedia of Archaeal and Bacterial Type Strains, Phase II (KMG-II): from individual species to whole genera.</title>
        <authorList>
            <person name="Goeker M."/>
        </authorList>
    </citation>
    <scope>NUCLEOTIDE SEQUENCE [LARGE SCALE GENOMIC DNA]</scope>
    <source>
        <strain evidence="1 2">DSM 45037</strain>
    </source>
</reference>
<protein>
    <submittedName>
        <fullName evidence="1">Ferredoxin</fullName>
    </submittedName>
</protein>
<gene>
    <name evidence="1" type="ORF">LX12_001347</name>
</gene>
<dbReference type="RefSeq" id="WP_253653740.1">
    <property type="nucleotide sequence ID" value="NZ_JAMTCG010000002.1"/>
</dbReference>
<organism evidence="1 2">
    <name type="scientific">Williamsia serinedens</name>
    <dbReference type="NCBI Taxonomy" id="391736"/>
    <lineage>
        <taxon>Bacteria</taxon>
        <taxon>Bacillati</taxon>
        <taxon>Actinomycetota</taxon>
        <taxon>Actinomycetes</taxon>
        <taxon>Mycobacteriales</taxon>
        <taxon>Nocardiaceae</taxon>
        <taxon>Williamsia</taxon>
    </lineage>
</organism>
<proteinExistence type="predicted"/>
<comment type="caution">
    <text evidence="1">The sequence shown here is derived from an EMBL/GenBank/DDBJ whole genome shotgun (WGS) entry which is preliminary data.</text>
</comment>